<dbReference type="AlphaFoldDB" id="A0A2H9UNX7"/>
<feature type="region of interest" description="Disordered" evidence="1">
    <location>
        <begin position="113"/>
        <end position="147"/>
    </location>
</feature>
<gene>
    <name evidence="2" type="ORF">CU320_03160</name>
</gene>
<reference evidence="2 3" key="1">
    <citation type="submission" date="2017-11" db="EMBL/GenBank/DDBJ databases">
        <authorList>
            <person name="Han C.G."/>
        </authorList>
    </citation>
    <scope>NUCLEOTIDE SEQUENCE [LARGE SCALE GENOMIC DNA]</scope>
    <source>
        <strain evidence="2 3">ANC 5347</strain>
    </source>
</reference>
<dbReference type="InterPro" id="IPR025494">
    <property type="entry name" value="DUF4385"/>
</dbReference>
<dbReference type="Proteomes" id="UP000242351">
    <property type="component" value="Unassembled WGS sequence"/>
</dbReference>
<dbReference type="Pfam" id="PF14328">
    <property type="entry name" value="DUF4385"/>
    <property type="match status" value="1"/>
</dbReference>
<evidence type="ECO:0000256" key="1">
    <source>
        <dbReference type="SAM" id="MobiDB-lite"/>
    </source>
</evidence>
<evidence type="ECO:0000313" key="3">
    <source>
        <dbReference type="Proteomes" id="UP000242351"/>
    </source>
</evidence>
<organism evidence="2 3">
    <name type="scientific">Acinetobacter pseudolwoffii</name>
    <dbReference type="NCBI Taxonomy" id="2053287"/>
    <lineage>
        <taxon>Bacteria</taxon>
        <taxon>Pseudomonadati</taxon>
        <taxon>Pseudomonadota</taxon>
        <taxon>Gammaproteobacteria</taxon>
        <taxon>Moraxellales</taxon>
        <taxon>Moraxellaceae</taxon>
        <taxon>Acinetobacter</taxon>
    </lineage>
</organism>
<name>A0A2H9UNX7_9GAMM</name>
<accession>A0A2H9UNX7</accession>
<dbReference type="EMBL" id="PGOZ01000002">
    <property type="protein sequence ID" value="PJI33418.1"/>
    <property type="molecule type" value="Genomic_DNA"/>
</dbReference>
<feature type="compositionally biased region" description="Basic and acidic residues" evidence="1">
    <location>
        <begin position="117"/>
        <end position="147"/>
    </location>
</feature>
<proteinExistence type="predicted"/>
<sequence>MSPAAKNPPPKRQSRVVSNSFDYSLDFEKINFRKRPELYRIGRGEQGVLLVEPYKSEILPHWRFADEEKAQASSDKIYQLFLAYLKQDDFIGADMARKFLQMGYTRARRYANHKGGKKYDGPVPEDKKGLSGAHGRSELPRSHEDPVKAAAANIFKQKWNDAKNHPDYIQQKRKFQEFIQQHTAEE</sequence>
<reference evidence="2 3" key="2">
    <citation type="submission" date="2017-12" db="EMBL/GenBank/DDBJ databases">
        <title>Revising the taxonomy of the Acinetobacter lwoffii group: the description of Acinetobacter pseudolwoffii sp. nov. and emended description of Acinetobacter lwoffii.</title>
        <authorList>
            <person name="Nemec A."/>
        </authorList>
    </citation>
    <scope>NUCLEOTIDE SEQUENCE [LARGE SCALE GENOMIC DNA]</scope>
    <source>
        <strain evidence="2 3">ANC 5347</strain>
    </source>
</reference>
<protein>
    <submittedName>
        <fullName evidence="2">DUF4385 domain-containing protein</fullName>
    </submittedName>
</protein>
<evidence type="ECO:0000313" key="2">
    <source>
        <dbReference type="EMBL" id="PJI33418.1"/>
    </source>
</evidence>
<dbReference type="RefSeq" id="WP_100357216.1">
    <property type="nucleotide sequence ID" value="NZ_JAMXXJ010000002.1"/>
</dbReference>
<comment type="caution">
    <text evidence="2">The sequence shown here is derived from an EMBL/GenBank/DDBJ whole genome shotgun (WGS) entry which is preliminary data.</text>
</comment>